<evidence type="ECO:0000313" key="2">
    <source>
        <dbReference type="Proteomes" id="UP000518266"/>
    </source>
</evidence>
<dbReference type="Proteomes" id="UP000518266">
    <property type="component" value="Unassembled WGS sequence"/>
</dbReference>
<organism evidence="1 2">
    <name type="scientific">Dissostichus mawsoni</name>
    <name type="common">Antarctic cod</name>
    <dbReference type="NCBI Taxonomy" id="36200"/>
    <lineage>
        <taxon>Eukaryota</taxon>
        <taxon>Metazoa</taxon>
        <taxon>Chordata</taxon>
        <taxon>Craniata</taxon>
        <taxon>Vertebrata</taxon>
        <taxon>Euteleostomi</taxon>
        <taxon>Actinopterygii</taxon>
        <taxon>Neopterygii</taxon>
        <taxon>Teleostei</taxon>
        <taxon>Neoteleostei</taxon>
        <taxon>Acanthomorphata</taxon>
        <taxon>Eupercaria</taxon>
        <taxon>Perciformes</taxon>
        <taxon>Notothenioidei</taxon>
        <taxon>Nototheniidae</taxon>
        <taxon>Dissostichus</taxon>
    </lineage>
</organism>
<keyword evidence="2" id="KW-1185">Reference proteome</keyword>
<gene>
    <name evidence="1" type="ORF">F7725_025819</name>
</gene>
<protein>
    <submittedName>
        <fullName evidence="1">Uncharacterized protein</fullName>
    </submittedName>
</protein>
<dbReference type="AlphaFoldDB" id="A0A7J5X5B1"/>
<dbReference type="EMBL" id="JAAKFY010000027">
    <property type="protein sequence ID" value="KAF3832154.1"/>
    <property type="molecule type" value="Genomic_DNA"/>
</dbReference>
<dbReference type="OrthoDB" id="10660223at2759"/>
<sequence>MTEASFRNSILSLMLADSLTTTSMETRRQMRRMMTMGTKIMAHIEIHSRSPGSVSCQRRRSHSDGIISWTEVGQLDASLALIQVPLTCRFGSGEHELSGAAALDLPVAGVDIDSVDGERLQAEDLQLALVHACSTKSNSFSAGSASVELLLLPAFGGERGGGRGGRGVGEKEAVATRVSRVCDTEKISAFTIRWVFLLIPHSHCCDPDGDLQLCGRKQEIRLMTGEELCNSIKLLLPPHQVIRLVSIGSDGRRPSDHQLGGGVRVCSHILRHGGR</sequence>
<reference evidence="1 2" key="1">
    <citation type="submission" date="2020-03" db="EMBL/GenBank/DDBJ databases">
        <title>Dissostichus mawsoni Genome sequencing and assembly.</title>
        <authorList>
            <person name="Park H."/>
        </authorList>
    </citation>
    <scope>NUCLEOTIDE SEQUENCE [LARGE SCALE GENOMIC DNA]</scope>
    <source>
        <strain evidence="1">DM0001</strain>
        <tissue evidence="1">Muscle</tissue>
    </source>
</reference>
<proteinExistence type="predicted"/>
<comment type="caution">
    <text evidence="1">The sequence shown here is derived from an EMBL/GenBank/DDBJ whole genome shotgun (WGS) entry which is preliminary data.</text>
</comment>
<evidence type="ECO:0000313" key="1">
    <source>
        <dbReference type="EMBL" id="KAF3832154.1"/>
    </source>
</evidence>
<accession>A0A7J5X5B1</accession>
<name>A0A7J5X5B1_DISMA</name>